<gene>
    <name evidence="2" type="ORF">A2122_01200</name>
</gene>
<dbReference type="EMBL" id="MHKU01000014">
    <property type="protein sequence ID" value="OGY96988.1"/>
    <property type="molecule type" value="Genomic_DNA"/>
</dbReference>
<name>A0A1G2C6I3_9BACT</name>
<reference evidence="2 3" key="1">
    <citation type="journal article" date="2016" name="Nat. Commun.">
        <title>Thousands of microbial genomes shed light on interconnected biogeochemical processes in an aquifer system.</title>
        <authorList>
            <person name="Anantharaman K."/>
            <person name="Brown C.T."/>
            <person name="Hug L.A."/>
            <person name="Sharon I."/>
            <person name="Castelle C.J."/>
            <person name="Probst A.J."/>
            <person name="Thomas B.C."/>
            <person name="Singh A."/>
            <person name="Wilkins M.J."/>
            <person name="Karaoz U."/>
            <person name="Brodie E.L."/>
            <person name="Williams K.H."/>
            <person name="Hubbard S.S."/>
            <person name="Banfield J.F."/>
        </authorList>
    </citation>
    <scope>NUCLEOTIDE SEQUENCE [LARGE SCALE GENOMIC DNA]</scope>
</reference>
<accession>A0A1G2C6I3</accession>
<sequence length="180" mass="20457">MRDIKNLKANLEGVSLPDTETKNARAQIMGELDEAIGYYNKQNLAVLGAGMRGTKEVARNLLEWRSIYYLPLSQKAIAFVMWAKNQNLMQAAEQRLGDIEKTINNLNLSENAELTALAREANGNLENALQANELARRTFLRNYIYEDALALIRTSLEKLSQTYRNFFDLSVAVNKVLPRY</sequence>
<evidence type="ECO:0000256" key="1">
    <source>
        <dbReference type="SAM" id="Coils"/>
    </source>
</evidence>
<proteinExistence type="predicted"/>
<keyword evidence="1" id="KW-0175">Coiled coil</keyword>
<evidence type="ECO:0000313" key="3">
    <source>
        <dbReference type="Proteomes" id="UP000176648"/>
    </source>
</evidence>
<organism evidence="2 3">
    <name type="scientific">Candidatus Liptonbacteria bacterium GWB1_49_6</name>
    <dbReference type="NCBI Taxonomy" id="1798644"/>
    <lineage>
        <taxon>Bacteria</taxon>
        <taxon>Candidatus Liptoniibacteriota</taxon>
    </lineage>
</organism>
<evidence type="ECO:0000313" key="2">
    <source>
        <dbReference type="EMBL" id="OGY96988.1"/>
    </source>
</evidence>
<comment type="caution">
    <text evidence="2">The sequence shown here is derived from an EMBL/GenBank/DDBJ whole genome shotgun (WGS) entry which is preliminary data.</text>
</comment>
<dbReference type="Proteomes" id="UP000176648">
    <property type="component" value="Unassembled WGS sequence"/>
</dbReference>
<feature type="coiled-coil region" evidence="1">
    <location>
        <begin position="89"/>
        <end position="138"/>
    </location>
</feature>
<dbReference type="AlphaFoldDB" id="A0A1G2C6I3"/>
<protein>
    <submittedName>
        <fullName evidence="2">Uncharacterized protein</fullName>
    </submittedName>
</protein>